<evidence type="ECO:0000259" key="5">
    <source>
        <dbReference type="PROSITE" id="PS50011"/>
    </source>
</evidence>
<keyword evidence="3" id="KW-0418">Kinase</keyword>
<dbReference type="Pfam" id="PF07714">
    <property type="entry name" value="PK_Tyr_Ser-Thr"/>
    <property type="match status" value="1"/>
</dbReference>
<dbReference type="InterPro" id="IPR001245">
    <property type="entry name" value="Ser-Thr/Tyr_kinase_cat_dom"/>
</dbReference>
<dbReference type="GO" id="GO:0004674">
    <property type="term" value="F:protein serine/threonine kinase activity"/>
    <property type="evidence" value="ECO:0007669"/>
    <property type="project" value="TreeGrafter"/>
</dbReference>
<feature type="domain" description="Protein kinase" evidence="5">
    <location>
        <begin position="78"/>
        <end position="382"/>
    </location>
</feature>
<evidence type="ECO:0000256" key="4">
    <source>
        <dbReference type="ARBA" id="ARBA00022840"/>
    </source>
</evidence>
<dbReference type="InterPro" id="IPR000719">
    <property type="entry name" value="Prot_kinase_dom"/>
</dbReference>
<dbReference type="PANTHER" id="PTHR44329:SF288">
    <property type="entry name" value="MITOGEN-ACTIVATED PROTEIN KINASE KINASE KINASE 20"/>
    <property type="match status" value="1"/>
</dbReference>
<sequence length="434" mass="48822">MSESKNLNVDASQDNSSKTVVLGYIDLAIPDGSKAQDTSKISKDHVQDTLDWLWTYCLTGLEDRDNKVDQDIISSGSAEPNDELGHGTPTLTSVAIYIYSGDLTGRKVALKRPLVDEKGSEFDKTLQRALCREALVWKQLRNEHILEFIGINTEVFISTMCLVLPWMENGNVREYIKTVRERDKPSGPEYVTLINKWLWQVALGLTYLHENFIVHGDINGENILIDENGNVRLTHPGLSIINEETPRKYASKHQVAYQYRAPELFEPEEFNLSSPKQTAESDIYAFACTCIEVRASSCLSLVKIVDADIALLKVYTESLPFSDMPMYPLAKSVVSGKRPKRPKTTDGETMSEPIWHITQRCWSQQPSERPPAKEVATDMGNIVEGKEVTSRRRRKSMMILDPLKVPQAFDRLKNSVNRAVAKLGDEASPSTSSR</sequence>
<keyword evidence="7" id="KW-1185">Reference proteome</keyword>
<keyword evidence="4" id="KW-0067">ATP-binding</keyword>
<evidence type="ECO:0000313" key="6">
    <source>
        <dbReference type="EMBL" id="THH29181.1"/>
    </source>
</evidence>
<proteinExistence type="predicted"/>
<reference evidence="6 7" key="1">
    <citation type="submission" date="2019-02" db="EMBL/GenBank/DDBJ databases">
        <title>Genome sequencing of the rare red list fungi Antrodiella citrinella (Flaviporus citrinellus).</title>
        <authorList>
            <person name="Buettner E."/>
            <person name="Kellner H."/>
        </authorList>
    </citation>
    <scope>NUCLEOTIDE SEQUENCE [LARGE SCALE GENOMIC DNA]</scope>
    <source>
        <strain evidence="6 7">DSM 108506</strain>
    </source>
</reference>
<dbReference type="Proteomes" id="UP000308730">
    <property type="component" value="Unassembled WGS sequence"/>
</dbReference>
<dbReference type="GO" id="GO:0005524">
    <property type="term" value="F:ATP binding"/>
    <property type="evidence" value="ECO:0007669"/>
    <property type="project" value="UniProtKB-KW"/>
</dbReference>
<name>A0A4S4MVD9_9APHY</name>
<dbReference type="SUPFAM" id="SSF56112">
    <property type="entry name" value="Protein kinase-like (PK-like)"/>
    <property type="match status" value="1"/>
</dbReference>
<comment type="caution">
    <text evidence="6">The sequence shown here is derived from an EMBL/GenBank/DDBJ whole genome shotgun (WGS) entry which is preliminary data.</text>
</comment>
<dbReference type="InterPro" id="IPR011009">
    <property type="entry name" value="Kinase-like_dom_sf"/>
</dbReference>
<dbReference type="InterPro" id="IPR051681">
    <property type="entry name" value="Ser/Thr_Kinases-Pseudokinases"/>
</dbReference>
<protein>
    <recommendedName>
        <fullName evidence="5">Protein kinase domain-containing protein</fullName>
    </recommendedName>
</protein>
<evidence type="ECO:0000256" key="3">
    <source>
        <dbReference type="ARBA" id="ARBA00022777"/>
    </source>
</evidence>
<dbReference type="EMBL" id="SGPM01000136">
    <property type="protein sequence ID" value="THH29181.1"/>
    <property type="molecule type" value="Genomic_DNA"/>
</dbReference>
<dbReference type="OrthoDB" id="2804215at2759"/>
<evidence type="ECO:0000256" key="1">
    <source>
        <dbReference type="ARBA" id="ARBA00022679"/>
    </source>
</evidence>
<dbReference type="Gene3D" id="1.10.510.10">
    <property type="entry name" value="Transferase(Phosphotransferase) domain 1"/>
    <property type="match status" value="1"/>
</dbReference>
<organism evidence="6 7">
    <name type="scientific">Antrodiella citrinella</name>
    <dbReference type="NCBI Taxonomy" id="2447956"/>
    <lineage>
        <taxon>Eukaryota</taxon>
        <taxon>Fungi</taxon>
        <taxon>Dikarya</taxon>
        <taxon>Basidiomycota</taxon>
        <taxon>Agaricomycotina</taxon>
        <taxon>Agaricomycetes</taxon>
        <taxon>Polyporales</taxon>
        <taxon>Steccherinaceae</taxon>
        <taxon>Antrodiella</taxon>
    </lineage>
</organism>
<gene>
    <name evidence="6" type="ORF">EUX98_g5007</name>
</gene>
<accession>A0A4S4MVD9</accession>
<dbReference type="PANTHER" id="PTHR44329">
    <property type="entry name" value="SERINE/THREONINE-PROTEIN KINASE TNNI3K-RELATED"/>
    <property type="match status" value="1"/>
</dbReference>
<keyword evidence="1" id="KW-0808">Transferase</keyword>
<keyword evidence="2" id="KW-0547">Nucleotide-binding</keyword>
<evidence type="ECO:0000313" key="7">
    <source>
        <dbReference type="Proteomes" id="UP000308730"/>
    </source>
</evidence>
<evidence type="ECO:0000256" key="2">
    <source>
        <dbReference type="ARBA" id="ARBA00022741"/>
    </source>
</evidence>
<dbReference type="PROSITE" id="PS50011">
    <property type="entry name" value="PROTEIN_KINASE_DOM"/>
    <property type="match status" value="1"/>
</dbReference>
<dbReference type="AlphaFoldDB" id="A0A4S4MVD9"/>